<dbReference type="AlphaFoldDB" id="A0A5J5L108"/>
<organism evidence="2 3">
    <name type="scientific">Kocuria coralli</name>
    <dbReference type="NCBI Taxonomy" id="1461025"/>
    <lineage>
        <taxon>Bacteria</taxon>
        <taxon>Bacillati</taxon>
        <taxon>Actinomycetota</taxon>
        <taxon>Actinomycetes</taxon>
        <taxon>Micrococcales</taxon>
        <taxon>Micrococcaceae</taxon>
        <taxon>Kocuria</taxon>
    </lineage>
</organism>
<feature type="domain" description="AAA+ ATPase" evidence="1">
    <location>
        <begin position="20"/>
        <end position="197"/>
    </location>
</feature>
<dbReference type="InterPro" id="IPR003593">
    <property type="entry name" value="AAA+_ATPase"/>
</dbReference>
<dbReference type="InterPro" id="IPR012337">
    <property type="entry name" value="RNaseH-like_sf"/>
</dbReference>
<accession>A0A5J5L108</accession>
<dbReference type="CDD" id="cd18809">
    <property type="entry name" value="SF1_C_RecD"/>
    <property type="match status" value="1"/>
</dbReference>
<dbReference type="RefSeq" id="WP_158033302.1">
    <property type="nucleotide sequence ID" value="NZ_ML708614.1"/>
</dbReference>
<dbReference type="InterPro" id="IPR036420">
    <property type="entry name" value="BRCT_dom_sf"/>
</dbReference>
<evidence type="ECO:0000313" key="3">
    <source>
        <dbReference type="Proteomes" id="UP000325957"/>
    </source>
</evidence>
<dbReference type="PANTHER" id="PTHR47642">
    <property type="entry name" value="ATP-DEPENDENT DNA HELICASE"/>
    <property type="match status" value="1"/>
</dbReference>
<dbReference type="Gene3D" id="3.40.50.10190">
    <property type="entry name" value="BRCT domain"/>
    <property type="match status" value="1"/>
</dbReference>
<keyword evidence="3" id="KW-1185">Reference proteome</keyword>
<gene>
    <name evidence="2" type="ORF">FCK90_05510</name>
</gene>
<dbReference type="SUPFAM" id="SSF52540">
    <property type="entry name" value="P-loop containing nucleoside triphosphate hydrolases"/>
    <property type="match status" value="2"/>
</dbReference>
<name>A0A5J5L108_9MICC</name>
<evidence type="ECO:0000259" key="1">
    <source>
        <dbReference type="SMART" id="SM00382"/>
    </source>
</evidence>
<dbReference type="EMBL" id="SZWF01000005">
    <property type="protein sequence ID" value="KAA9394631.1"/>
    <property type="molecule type" value="Genomic_DNA"/>
</dbReference>
<comment type="caution">
    <text evidence="2">The sequence shown here is derived from an EMBL/GenBank/DDBJ whole genome shotgun (WGS) entry which is preliminary data.</text>
</comment>
<dbReference type="GO" id="GO:0000723">
    <property type="term" value="P:telomere maintenance"/>
    <property type="evidence" value="ECO:0007669"/>
    <property type="project" value="InterPro"/>
</dbReference>
<proteinExistence type="predicted"/>
<sequence length="788" mass="85952">MARGFVLTDEFEDALARLRRGENLFLTGKAGTGKSTLIRRFIGGTDRNVVVAAPTGIAALNVGGYTIHRLFSFPASMSPETVRGNGYYPGRFAATLKDLDTLIIDEASMVRADLFDCLAIALERFGPRPGEPFGGVQMVLVGDLYQLPPVVSEGERGYFESVYASPYFFAAKHYALGAFPMVELSRVFRQVGDPRLVEILNAVREGALLQEAREVLNTRTDREFVPPLHEFWLTLTTTNRMAASRNRAMLGQLPDPECTYPAEQTGDLDGFERPTEDRLTFKTGAQVMMLTNDPWDRWVNGTIARIVDHYREHGEQVVVVELPDGSHGEVRPHTWEVTRPAVHDGVLHHDLVGTYTQLPFRLAWAVTIHKSQGQTLDRVVVDLTGGTFADGQLYVALSRCTSMDGLVLRRDVLAKDLKVDQRVRRFLSAGRADATSRGEVYIGMCTVGDVGQRWRPRPAEIALVTDDGTELTTLVNPTRDMGEARREHGITAADVQLAPLLTEAWAALEPHLEGRTPVGPQIDRDLGWLDHELKRMGSVVTMPLGHDLPLASATPAQRRGLAARTALERARTVREIARSAEGHGHRAEAFSGPAGRAGYLMPRRAGSGSEVVFQVIGPSGGGSAGEAEEALAGMLGAASRRSRLDAVAQAVVRVLEHRLGRPILDESSAEAESQDIGTVLHPGARVCFTGTAIDPAGRVLDRLDMEELAVSRGLVPVATVTKTRCDALICAEAGSQSRKAQNAVRFAKPVFTADEFLAWAERGNPPDMRTTAQPQVPSVVVRQVPNPR</sequence>
<dbReference type="OrthoDB" id="9763659at2"/>
<dbReference type="Gene3D" id="3.30.420.10">
    <property type="entry name" value="Ribonuclease H-like superfamily/Ribonuclease H"/>
    <property type="match status" value="1"/>
</dbReference>
<evidence type="ECO:0000313" key="2">
    <source>
        <dbReference type="EMBL" id="KAA9394631.1"/>
    </source>
</evidence>
<dbReference type="InterPro" id="IPR027417">
    <property type="entry name" value="P-loop_NTPase"/>
</dbReference>
<dbReference type="PANTHER" id="PTHR47642:SF6">
    <property type="entry name" value="ATP-DEPENDENT DNA HELICASE"/>
    <property type="match status" value="1"/>
</dbReference>
<dbReference type="InterPro" id="IPR036397">
    <property type="entry name" value="RNaseH_sf"/>
</dbReference>
<dbReference type="GO" id="GO:0003678">
    <property type="term" value="F:DNA helicase activity"/>
    <property type="evidence" value="ECO:0007669"/>
    <property type="project" value="InterPro"/>
</dbReference>
<reference evidence="2 3" key="1">
    <citation type="submission" date="2019-05" db="EMBL/GenBank/DDBJ databases">
        <title>Kocuria coralli sp. nov., a novel actinobacterium isolated from coral reef seawater.</title>
        <authorList>
            <person name="Li J."/>
        </authorList>
    </citation>
    <scope>NUCLEOTIDE SEQUENCE [LARGE SCALE GENOMIC DNA]</scope>
    <source>
        <strain evidence="2 3">SCSIO 13007</strain>
    </source>
</reference>
<dbReference type="GO" id="GO:0003676">
    <property type="term" value="F:nucleic acid binding"/>
    <property type="evidence" value="ECO:0007669"/>
    <property type="project" value="InterPro"/>
</dbReference>
<dbReference type="Pfam" id="PF05970">
    <property type="entry name" value="PIF1"/>
    <property type="match status" value="1"/>
</dbReference>
<dbReference type="InterPro" id="IPR010285">
    <property type="entry name" value="DNA_helicase_pif1-like_DEAD"/>
</dbReference>
<dbReference type="SMART" id="SM00382">
    <property type="entry name" value="AAA"/>
    <property type="match status" value="1"/>
</dbReference>
<dbReference type="Gene3D" id="3.40.50.300">
    <property type="entry name" value="P-loop containing nucleotide triphosphate hydrolases"/>
    <property type="match status" value="2"/>
</dbReference>
<dbReference type="SUPFAM" id="SSF53098">
    <property type="entry name" value="Ribonuclease H-like"/>
    <property type="match status" value="1"/>
</dbReference>
<protein>
    <submittedName>
        <fullName evidence="2">AAA family ATPase</fullName>
    </submittedName>
</protein>
<dbReference type="Proteomes" id="UP000325957">
    <property type="component" value="Unassembled WGS sequence"/>
</dbReference>
<dbReference type="GO" id="GO:0006281">
    <property type="term" value="P:DNA repair"/>
    <property type="evidence" value="ECO:0007669"/>
    <property type="project" value="InterPro"/>
</dbReference>
<dbReference type="InterPro" id="IPR051055">
    <property type="entry name" value="PIF1_helicase"/>
</dbReference>